<accession>A0AAD3SEL5</accession>
<dbReference type="AlphaFoldDB" id="A0AAD3SEL5"/>
<proteinExistence type="inferred from homology"/>
<feature type="transmembrane region" description="Helical" evidence="6">
    <location>
        <begin position="206"/>
        <end position="232"/>
    </location>
</feature>
<feature type="transmembrane region" description="Helical" evidence="6">
    <location>
        <begin position="12"/>
        <end position="33"/>
    </location>
</feature>
<protein>
    <submittedName>
        <fullName evidence="7">Uncharacterized protein</fullName>
    </submittedName>
</protein>
<dbReference type="InterPro" id="IPR045069">
    <property type="entry name" value="MATE_euk"/>
</dbReference>
<evidence type="ECO:0000256" key="4">
    <source>
        <dbReference type="ARBA" id="ARBA00022989"/>
    </source>
</evidence>
<feature type="transmembrane region" description="Helical" evidence="6">
    <location>
        <begin position="280"/>
        <end position="301"/>
    </location>
</feature>
<dbReference type="EMBL" id="BSYO01000009">
    <property type="protein sequence ID" value="GMH09429.1"/>
    <property type="molecule type" value="Genomic_DNA"/>
</dbReference>
<organism evidence="7 8">
    <name type="scientific">Nepenthes gracilis</name>
    <name type="common">Slender pitcher plant</name>
    <dbReference type="NCBI Taxonomy" id="150966"/>
    <lineage>
        <taxon>Eukaryota</taxon>
        <taxon>Viridiplantae</taxon>
        <taxon>Streptophyta</taxon>
        <taxon>Embryophyta</taxon>
        <taxon>Tracheophyta</taxon>
        <taxon>Spermatophyta</taxon>
        <taxon>Magnoliopsida</taxon>
        <taxon>eudicotyledons</taxon>
        <taxon>Gunneridae</taxon>
        <taxon>Pentapetalae</taxon>
        <taxon>Caryophyllales</taxon>
        <taxon>Nepenthaceae</taxon>
        <taxon>Nepenthes</taxon>
    </lineage>
</organism>
<dbReference type="GO" id="GO:1990961">
    <property type="term" value="P:xenobiotic detoxification by transmembrane export across the plasma membrane"/>
    <property type="evidence" value="ECO:0007669"/>
    <property type="project" value="InterPro"/>
</dbReference>
<keyword evidence="3 6" id="KW-0812">Transmembrane</keyword>
<name>A0AAD3SEL5_NEPGR</name>
<dbReference type="Pfam" id="PF01554">
    <property type="entry name" value="MatE"/>
    <property type="match status" value="2"/>
</dbReference>
<feature type="transmembrane region" description="Helical" evidence="6">
    <location>
        <begin position="238"/>
        <end position="260"/>
    </location>
</feature>
<evidence type="ECO:0000313" key="8">
    <source>
        <dbReference type="Proteomes" id="UP001279734"/>
    </source>
</evidence>
<dbReference type="Proteomes" id="UP001279734">
    <property type="component" value="Unassembled WGS sequence"/>
</dbReference>
<keyword evidence="5 6" id="KW-0472">Membrane</keyword>
<dbReference type="GO" id="GO:0042910">
    <property type="term" value="F:xenobiotic transmembrane transporter activity"/>
    <property type="evidence" value="ECO:0007669"/>
    <property type="project" value="InterPro"/>
</dbReference>
<reference evidence="7" key="1">
    <citation type="submission" date="2023-05" db="EMBL/GenBank/DDBJ databases">
        <title>Nepenthes gracilis genome sequencing.</title>
        <authorList>
            <person name="Fukushima K."/>
        </authorList>
    </citation>
    <scope>NUCLEOTIDE SEQUENCE</scope>
    <source>
        <strain evidence="7">SING2019-196</strain>
    </source>
</reference>
<dbReference type="PANTHER" id="PTHR11206">
    <property type="entry name" value="MULTIDRUG RESISTANCE PROTEIN"/>
    <property type="match status" value="1"/>
</dbReference>
<feature type="transmembrane region" description="Helical" evidence="6">
    <location>
        <begin position="165"/>
        <end position="185"/>
    </location>
</feature>
<feature type="transmembrane region" description="Helical" evidence="6">
    <location>
        <begin position="59"/>
        <end position="79"/>
    </location>
</feature>
<comment type="caution">
    <text evidence="7">The sequence shown here is derived from an EMBL/GenBank/DDBJ whole genome shotgun (WGS) entry which is preliminary data.</text>
</comment>
<keyword evidence="8" id="KW-1185">Reference proteome</keyword>
<dbReference type="InterPro" id="IPR002528">
    <property type="entry name" value="MATE_fam"/>
</dbReference>
<evidence type="ECO:0000313" key="7">
    <source>
        <dbReference type="EMBL" id="GMH09429.1"/>
    </source>
</evidence>
<dbReference type="GO" id="GO:0016020">
    <property type="term" value="C:membrane"/>
    <property type="evidence" value="ECO:0007669"/>
    <property type="project" value="UniProtKB-SubCell"/>
</dbReference>
<evidence type="ECO:0000256" key="6">
    <source>
        <dbReference type="SAM" id="Phobius"/>
    </source>
</evidence>
<evidence type="ECO:0000256" key="2">
    <source>
        <dbReference type="ARBA" id="ARBA00010199"/>
    </source>
</evidence>
<evidence type="ECO:0000256" key="5">
    <source>
        <dbReference type="ARBA" id="ARBA00023136"/>
    </source>
</evidence>
<comment type="similarity">
    <text evidence="2">Belongs to the multi antimicrobial extrusion (MATE) (TC 2.A.66.1) family.</text>
</comment>
<dbReference type="GO" id="GO:0015297">
    <property type="term" value="F:antiporter activity"/>
    <property type="evidence" value="ECO:0007669"/>
    <property type="project" value="InterPro"/>
</dbReference>
<feature type="transmembrane region" description="Helical" evidence="6">
    <location>
        <begin position="127"/>
        <end position="145"/>
    </location>
</feature>
<comment type="subcellular location">
    <subcellularLocation>
        <location evidence="1">Membrane</location>
        <topology evidence="1">Multi-pass membrane protein</topology>
    </subcellularLocation>
</comment>
<sequence length="344" mass="37294">MISMLFLGRLGELALAGGSLAVGFANITGYSILSGLAMGMEPLCGQAFGAKRYKLLGLVLQRAVLLLLLASIPISFLWLSMKKILLFCGQEDGIATEAQSYILYSLPDLVAQSLLHPIRIYLRTQSITLPLTFCAALSILLHIPTNYLLVSRLGLGIKGVALSGAWTNFNLVASLIAYIILSGIYSNTWPAVCSDCLRGWKPLVNLAVPSCISVCLEWWWYEIMILLCGLLLNPQAAIASMGILIQTTSLIYIFPSSLSFSVSTRVGNELGANRPEKARLAAIVGLSFSFLLGFSALIFTITVRHRWATLFTQDFEIIALTSTVLPIIDSASSEIARRRPSAAS</sequence>
<dbReference type="CDD" id="cd13132">
    <property type="entry name" value="MATE_eukaryotic"/>
    <property type="match status" value="1"/>
</dbReference>
<dbReference type="NCBIfam" id="TIGR00797">
    <property type="entry name" value="matE"/>
    <property type="match status" value="1"/>
</dbReference>
<evidence type="ECO:0000256" key="3">
    <source>
        <dbReference type="ARBA" id="ARBA00022692"/>
    </source>
</evidence>
<evidence type="ECO:0000256" key="1">
    <source>
        <dbReference type="ARBA" id="ARBA00004141"/>
    </source>
</evidence>
<gene>
    <name evidence="7" type="ORF">Nepgr_011270</name>
</gene>
<keyword evidence="4 6" id="KW-1133">Transmembrane helix</keyword>